<dbReference type="InterPro" id="IPR001204">
    <property type="entry name" value="Phos_transporter"/>
</dbReference>
<evidence type="ECO:0000313" key="7">
    <source>
        <dbReference type="EMBL" id="MDT0293476.1"/>
    </source>
</evidence>
<feature type="transmembrane region" description="Helical" evidence="6">
    <location>
        <begin position="114"/>
        <end position="132"/>
    </location>
</feature>
<feature type="transmembrane region" description="Helical" evidence="6">
    <location>
        <begin position="470"/>
        <end position="494"/>
    </location>
</feature>
<dbReference type="PANTHER" id="PTHR11101">
    <property type="entry name" value="PHOSPHATE TRANSPORTER"/>
    <property type="match status" value="1"/>
</dbReference>
<keyword evidence="5 6" id="KW-0472">Membrane</keyword>
<dbReference type="RefSeq" id="WP_311400453.1">
    <property type="nucleotide sequence ID" value="NZ_JAVRBG010000002.1"/>
</dbReference>
<evidence type="ECO:0000256" key="3">
    <source>
        <dbReference type="ARBA" id="ARBA00022692"/>
    </source>
</evidence>
<proteinExistence type="inferred from homology"/>
<feature type="transmembrane region" description="Helical" evidence="6">
    <location>
        <begin position="152"/>
        <end position="174"/>
    </location>
</feature>
<comment type="caution">
    <text evidence="7">The sequence shown here is derived from an EMBL/GenBank/DDBJ whole genome shotgun (WGS) entry which is preliminary data.</text>
</comment>
<comment type="subcellular location">
    <subcellularLocation>
        <location evidence="1 6">Membrane</location>
        <topology evidence="1 6">Multi-pass membrane protein</topology>
    </subcellularLocation>
</comment>
<sequence>METTYIVMLTILFALAITDLVVGVSNDAVNFLNSAIGSKAISIKTIMIVASIGVAVGAIFSSGLMEVARKGIFVPGQFYFDEIMIIFLAVMITDVLLLDFFNSLGLPTSTTVSIVFELLGAAVSVACIKLYHIGEGYELLSNYINTSKALEIIIGILLSVVIAFSIGALVQYLSRLVFSFQFEKKIKYVGSIFGGISITAITYFIFIKGMKSISFIPTNVKDYVDNNTLIIILGSFIVWTLFSQVLMSIFKVNILKSIILIGTFALALAFAGNDLVNFIGVPIAAWQSFELWQEAYLSTGILPSQFNMVGLAGAVQTPELLLVAAGGIMVVTLWFSSKAKAVVDTGINLARQGDGAERFQPNALSRVIVRYSVYLSNGISVVLPSTVKNKIDEKFQKPKELVNDRRIDAPAFDTVRASVNLVVASILISIGTNLKLPLSTTYVTFMVAMGTSLADRAWDRESAVYRVAGVINVIGGWFVTAIVAFIAAAIFAAIIWYGGMIAIVLLVLLAVSLIVRSAVLHTRKVKAEKNKKRFNRNDIITINEITIETSQNISNVIKGINKRYSKVIDHLGYHDLGKLKKDTKKLNVLEDEVDELKDNVFYFIKSLEENSVEASRFYILFLDHIQDIVESIAQITRSSYKHVHNNHKNLKFNQIRDLKSIDRELQVVFDEIIETFDSQSFENINHIIVQKQALIEKVSELIQKQITRIRTSETSPKNTKLYFGLLLETKDMINSTINLLQLFETYYEDAKREF</sequence>
<dbReference type="Proteomes" id="UP001182991">
    <property type="component" value="Unassembled WGS sequence"/>
</dbReference>
<evidence type="ECO:0000256" key="5">
    <source>
        <dbReference type="ARBA" id="ARBA00023136"/>
    </source>
</evidence>
<dbReference type="PANTHER" id="PTHR11101:SF16">
    <property type="entry name" value="PHOSPHATE TRANSPORTER"/>
    <property type="match status" value="1"/>
</dbReference>
<comment type="similarity">
    <text evidence="6">Belongs to the inorganic phosphate transporter (PiT) (TC 2.A.20) family.</text>
</comment>
<gene>
    <name evidence="7" type="ORF">RLT85_02390</name>
</gene>
<feature type="transmembrane region" description="Helical" evidence="6">
    <location>
        <begin position="41"/>
        <end position="63"/>
    </location>
</feature>
<feature type="transmembrane region" description="Helical" evidence="6">
    <location>
        <begin position="227"/>
        <end position="246"/>
    </location>
</feature>
<evidence type="ECO:0000256" key="4">
    <source>
        <dbReference type="ARBA" id="ARBA00022989"/>
    </source>
</evidence>
<feature type="transmembrane region" description="Helical" evidence="6">
    <location>
        <begin position="306"/>
        <end position="335"/>
    </location>
</feature>
<evidence type="ECO:0000256" key="6">
    <source>
        <dbReference type="RuleBase" id="RU363058"/>
    </source>
</evidence>
<evidence type="ECO:0000313" key="8">
    <source>
        <dbReference type="Proteomes" id="UP001182991"/>
    </source>
</evidence>
<evidence type="ECO:0000256" key="2">
    <source>
        <dbReference type="ARBA" id="ARBA00022448"/>
    </source>
</evidence>
<keyword evidence="6" id="KW-0592">Phosphate transport</keyword>
<organism evidence="7 8">
    <name type="scientific">Mesonia ostreae</name>
    <dbReference type="NCBI Taxonomy" id="861110"/>
    <lineage>
        <taxon>Bacteria</taxon>
        <taxon>Pseudomonadati</taxon>
        <taxon>Bacteroidota</taxon>
        <taxon>Flavobacteriia</taxon>
        <taxon>Flavobacteriales</taxon>
        <taxon>Flavobacteriaceae</taxon>
        <taxon>Mesonia</taxon>
    </lineage>
</organism>
<keyword evidence="3 6" id="KW-0812">Transmembrane</keyword>
<feature type="transmembrane region" description="Helical" evidence="6">
    <location>
        <begin position="6"/>
        <end position="29"/>
    </location>
</feature>
<evidence type="ECO:0000256" key="1">
    <source>
        <dbReference type="ARBA" id="ARBA00004141"/>
    </source>
</evidence>
<keyword evidence="8" id="KW-1185">Reference proteome</keyword>
<protein>
    <recommendedName>
        <fullName evidence="6">Phosphate transporter</fullName>
    </recommendedName>
</protein>
<dbReference type="Pfam" id="PF01384">
    <property type="entry name" value="PHO4"/>
    <property type="match status" value="1"/>
</dbReference>
<feature type="transmembrane region" description="Helical" evidence="6">
    <location>
        <begin position="83"/>
        <end position="102"/>
    </location>
</feature>
<keyword evidence="2 6" id="KW-0813">Transport</keyword>
<feature type="transmembrane region" description="Helical" evidence="6">
    <location>
        <begin position="186"/>
        <end position="207"/>
    </location>
</feature>
<accession>A0ABU2KFJ6</accession>
<feature type="transmembrane region" description="Helical" evidence="6">
    <location>
        <begin position="258"/>
        <end position="286"/>
    </location>
</feature>
<feature type="transmembrane region" description="Helical" evidence="6">
    <location>
        <begin position="500"/>
        <end position="519"/>
    </location>
</feature>
<reference evidence="8" key="1">
    <citation type="submission" date="2023-07" db="EMBL/GenBank/DDBJ databases">
        <title>Isolating and identifying novel microbial strains from the Mariana Trench.</title>
        <authorList>
            <person name="Fu H."/>
        </authorList>
    </citation>
    <scope>NUCLEOTIDE SEQUENCE [LARGE SCALE GENOMIC DNA]</scope>
    <source>
        <strain evidence="8">T-y2</strain>
    </source>
</reference>
<keyword evidence="4 6" id="KW-1133">Transmembrane helix</keyword>
<name>A0ABU2KFJ6_9FLAO</name>
<dbReference type="EMBL" id="JAVRBG010000002">
    <property type="protein sequence ID" value="MDT0293476.1"/>
    <property type="molecule type" value="Genomic_DNA"/>
</dbReference>